<feature type="transmembrane region" description="Helical" evidence="5">
    <location>
        <begin position="140"/>
        <end position="161"/>
    </location>
</feature>
<dbReference type="PANTHER" id="PTHR23523">
    <property type="match status" value="1"/>
</dbReference>
<evidence type="ECO:0000256" key="5">
    <source>
        <dbReference type="SAM" id="Phobius"/>
    </source>
</evidence>
<feature type="transmembrane region" description="Helical" evidence="5">
    <location>
        <begin position="167"/>
        <end position="188"/>
    </location>
</feature>
<organism evidence="7 8">
    <name type="scientific">Arthrobacter ulcerisalmonis</name>
    <dbReference type="NCBI Taxonomy" id="2483813"/>
    <lineage>
        <taxon>Bacteria</taxon>
        <taxon>Bacillati</taxon>
        <taxon>Actinomycetota</taxon>
        <taxon>Actinomycetes</taxon>
        <taxon>Micrococcales</taxon>
        <taxon>Micrococcaceae</taxon>
        <taxon>Arthrobacter</taxon>
    </lineage>
</organism>
<evidence type="ECO:0000256" key="1">
    <source>
        <dbReference type="ARBA" id="ARBA00004651"/>
    </source>
</evidence>
<keyword evidence="8" id="KW-1185">Reference proteome</keyword>
<dbReference type="PROSITE" id="PS50850">
    <property type="entry name" value="MFS"/>
    <property type="match status" value="1"/>
</dbReference>
<dbReference type="InterPro" id="IPR036259">
    <property type="entry name" value="MFS_trans_sf"/>
</dbReference>
<dbReference type="Proteomes" id="UP000280861">
    <property type="component" value="Unassembled WGS sequence"/>
</dbReference>
<evidence type="ECO:0000256" key="4">
    <source>
        <dbReference type="ARBA" id="ARBA00023136"/>
    </source>
</evidence>
<accession>A0A3P5WIK4</accession>
<dbReference type="EMBL" id="UXAU01000009">
    <property type="protein sequence ID" value="VDC18392.1"/>
    <property type="molecule type" value="Genomic_DNA"/>
</dbReference>
<feature type="transmembrane region" description="Helical" evidence="5">
    <location>
        <begin position="83"/>
        <end position="100"/>
    </location>
</feature>
<feature type="transmembrane region" description="Helical" evidence="5">
    <location>
        <begin position="254"/>
        <end position="275"/>
    </location>
</feature>
<feature type="transmembrane region" description="Helical" evidence="5">
    <location>
        <begin position="306"/>
        <end position="327"/>
    </location>
</feature>
<dbReference type="Gene3D" id="1.20.1250.20">
    <property type="entry name" value="MFS general substrate transporter like domains"/>
    <property type="match status" value="2"/>
</dbReference>
<dbReference type="RefSeq" id="WP_124089948.1">
    <property type="nucleotide sequence ID" value="NZ_CBCRYA010000005.1"/>
</dbReference>
<feature type="transmembrane region" description="Helical" evidence="5">
    <location>
        <begin position="50"/>
        <end position="71"/>
    </location>
</feature>
<feature type="transmembrane region" description="Helical" evidence="5">
    <location>
        <begin position="348"/>
        <end position="365"/>
    </location>
</feature>
<dbReference type="AlphaFoldDB" id="A0A3P5WIK4"/>
<proteinExistence type="predicted"/>
<gene>
    <name evidence="7" type="primary">yeaN</name>
    <name evidence="7" type="ORF">PSET11_00258</name>
</gene>
<name>A0A3P5WIK4_9MICC</name>
<dbReference type="InterPro" id="IPR011701">
    <property type="entry name" value="MFS"/>
</dbReference>
<dbReference type="InterPro" id="IPR020846">
    <property type="entry name" value="MFS_dom"/>
</dbReference>
<keyword evidence="3 5" id="KW-1133">Transmembrane helix</keyword>
<dbReference type="GO" id="GO:0005886">
    <property type="term" value="C:plasma membrane"/>
    <property type="evidence" value="ECO:0007669"/>
    <property type="project" value="UniProtKB-SubCell"/>
</dbReference>
<evidence type="ECO:0000256" key="3">
    <source>
        <dbReference type="ARBA" id="ARBA00022989"/>
    </source>
</evidence>
<feature type="transmembrane region" description="Helical" evidence="5">
    <location>
        <begin position="106"/>
        <end position="128"/>
    </location>
</feature>
<dbReference type="Pfam" id="PF07690">
    <property type="entry name" value="MFS_1"/>
    <property type="match status" value="1"/>
</dbReference>
<dbReference type="PANTHER" id="PTHR23523:SF2">
    <property type="entry name" value="2-NITROIMIDAZOLE TRANSPORTER"/>
    <property type="match status" value="1"/>
</dbReference>
<dbReference type="SUPFAM" id="SSF103473">
    <property type="entry name" value="MFS general substrate transporter"/>
    <property type="match status" value="1"/>
</dbReference>
<reference evidence="7 8" key="1">
    <citation type="submission" date="2018-11" db="EMBL/GenBank/DDBJ databases">
        <authorList>
            <person name="Criscuolo A."/>
        </authorList>
    </citation>
    <scope>NUCLEOTIDE SEQUENCE [LARGE SCALE GENOMIC DNA]</scope>
    <source>
        <strain evidence="7">AT11b</strain>
    </source>
</reference>
<sequence>MSVSILPTDRGLRLGVGLLGILIIAANLRVSFVSVGPLLEDISNDVGLSGAQAGLLTGLPLLAFALFSPLAPGMARIAGLDRASWLSMFILAVGIVLRSLELPGMIWVGTVLIGAGIAFLNVLVPSLVKRQFPSRVSQVTGFYTSIQGAAAALGAAFVVPVAQVTPLGWRLSLGLWVGLALVALAVLLPKTFRRESPPSANDSRSRSARSPWRTLLGWQVTLFMGFQSLTYYVFGAWLPTIERTHGVSETTAGLHMALFLLVGMGASLGTGILMGRMADQRIVGLTGSLLALTAFLGLALAPDLMLLWVISAALACGCLIVVALSLFSLRTDSPRQAARLSGMAQSGGYAIASVGPLAFGLLHDATGGFELPLLLSAGCMVVLCLLAVLVGRSRTIG</sequence>
<feature type="transmembrane region" description="Helical" evidence="5">
    <location>
        <begin position="282"/>
        <end position="300"/>
    </location>
</feature>
<dbReference type="OrthoDB" id="5317164at2"/>
<evidence type="ECO:0000259" key="6">
    <source>
        <dbReference type="PROSITE" id="PS50850"/>
    </source>
</evidence>
<feature type="domain" description="Major facilitator superfamily (MFS) profile" evidence="6">
    <location>
        <begin position="13"/>
        <end position="395"/>
    </location>
</feature>
<keyword evidence="4 5" id="KW-0472">Membrane</keyword>
<dbReference type="InterPro" id="IPR052524">
    <property type="entry name" value="MFS_Cyanate_Porter"/>
</dbReference>
<evidence type="ECO:0000313" key="7">
    <source>
        <dbReference type="EMBL" id="VDC18392.1"/>
    </source>
</evidence>
<protein>
    <submittedName>
        <fullName evidence="7">Inner membrane transport protein YeaN</fullName>
    </submittedName>
</protein>
<comment type="subcellular location">
    <subcellularLocation>
        <location evidence="1">Cell membrane</location>
        <topology evidence="1">Multi-pass membrane protein</topology>
    </subcellularLocation>
</comment>
<feature type="transmembrane region" description="Helical" evidence="5">
    <location>
        <begin position="371"/>
        <end position="391"/>
    </location>
</feature>
<evidence type="ECO:0000313" key="8">
    <source>
        <dbReference type="Proteomes" id="UP000280861"/>
    </source>
</evidence>
<feature type="transmembrane region" description="Helical" evidence="5">
    <location>
        <begin position="215"/>
        <end position="234"/>
    </location>
</feature>
<feature type="transmembrane region" description="Helical" evidence="5">
    <location>
        <begin position="12"/>
        <end position="30"/>
    </location>
</feature>
<keyword evidence="2 5" id="KW-0812">Transmembrane</keyword>
<dbReference type="GO" id="GO:0022857">
    <property type="term" value="F:transmembrane transporter activity"/>
    <property type="evidence" value="ECO:0007669"/>
    <property type="project" value="InterPro"/>
</dbReference>
<evidence type="ECO:0000256" key="2">
    <source>
        <dbReference type="ARBA" id="ARBA00022692"/>
    </source>
</evidence>